<evidence type="ECO:0000313" key="2">
    <source>
        <dbReference type="Proteomes" id="UP001295794"/>
    </source>
</evidence>
<reference evidence="1" key="1">
    <citation type="submission" date="2023-11" db="EMBL/GenBank/DDBJ databases">
        <authorList>
            <person name="De Vega J J."/>
            <person name="De Vega J J."/>
        </authorList>
    </citation>
    <scope>NUCLEOTIDE SEQUENCE</scope>
</reference>
<evidence type="ECO:0000313" key="1">
    <source>
        <dbReference type="EMBL" id="CAK5271986.1"/>
    </source>
</evidence>
<dbReference type="AlphaFoldDB" id="A0AAD2H9S7"/>
<dbReference type="EMBL" id="CAVNYO010000180">
    <property type="protein sequence ID" value="CAK5271986.1"/>
    <property type="molecule type" value="Genomic_DNA"/>
</dbReference>
<comment type="caution">
    <text evidence="1">The sequence shown here is derived from an EMBL/GenBank/DDBJ whole genome shotgun (WGS) entry which is preliminary data.</text>
</comment>
<accession>A0AAD2H9S7</accession>
<sequence>MRPRLPPELEYRILREVAVGLLGSRKNIIALLLVCHRAHIWIEPVLYTTICTSHQGTSNAVLRVLNSRPPHFLAATRHLFIAENTDWDLHTVERVLAKCVNLQDLFIPQHLCRPSLIPLLSPMPLESLSAWLQPLFGLSEGSDWSAQPILMRLRRLEICGPMFKLASTLTPHRFFRGLAQLSNLETIAFHGSLSATDLSHFLSNPQDQLHSVAVLFKSSSNRVAQHILHDQFRIVRSDRFVLTFEYTAYDEDWEKRVTGRPCFWDAADRFVRRKRIGDVAGEFGSDSIAVRGAAWLTENGLASRRILSSWK</sequence>
<keyword evidence="2" id="KW-1185">Reference proteome</keyword>
<proteinExistence type="predicted"/>
<name>A0AAD2H9S7_9AGAR</name>
<dbReference type="Proteomes" id="UP001295794">
    <property type="component" value="Unassembled WGS sequence"/>
</dbReference>
<gene>
    <name evidence="1" type="ORF">MYCIT1_LOCUS17453</name>
</gene>
<organism evidence="1 2">
    <name type="scientific">Mycena citricolor</name>
    <dbReference type="NCBI Taxonomy" id="2018698"/>
    <lineage>
        <taxon>Eukaryota</taxon>
        <taxon>Fungi</taxon>
        <taxon>Dikarya</taxon>
        <taxon>Basidiomycota</taxon>
        <taxon>Agaricomycotina</taxon>
        <taxon>Agaricomycetes</taxon>
        <taxon>Agaricomycetidae</taxon>
        <taxon>Agaricales</taxon>
        <taxon>Marasmiineae</taxon>
        <taxon>Mycenaceae</taxon>
        <taxon>Mycena</taxon>
    </lineage>
</organism>
<protein>
    <submittedName>
        <fullName evidence="1">Uncharacterized protein</fullName>
    </submittedName>
</protein>